<dbReference type="Proteomes" id="UP001193081">
    <property type="component" value="Unassembled WGS sequence"/>
</dbReference>
<proteinExistence type="inferred from homology"/>
<reference evidence="10 11" key="1">
    <citation type="submission" date="2021-03" db="EMBL/GenBank/DDBJ databases">
        <authorList>
            <person name="Grouzdev D.S."/>
        </authorList>
    </citation>
    <scope>NUCLEOTIDE SEQUENCE [LARGE SCALE GENOMIC DNA]</scope>
    <source>
        <strain evidence="10 11">M50-1</strain>
    </source>
</reference>
<dbReference type="Gene3D" id="3.60.9.10">
    <property type="entry name" value="Aldehyde ferredoxin oxidoreductase, N-terminal domain"/>
    <property type="match status" value="1"/>
</dbReference>
<keyword evidence="3" id="KW-0004">4Fe-4S</keyword>
<dbReference type="RefSeq" id="WP_135475505.1">
    <property type="nucleotide sequence ID" value="NZ_SIJK02000001.1"/>
</dbReference>
<dbReference type="Gene3D" id="1.10.599.10">
    <property type="entry name" value="Aldehyde Ferredoxin Oxidoreductase Protein, subunit A, domain 3"/>
    <property type="match status" value="1"/>
</dbReference>
<gene>
    <name evidence="10" type="ORF">EYB53_000230</name>
</gene>
<evidence type="ECO:0000256" key="6">
    <source>
        <dbReference type="ARBA" id="ARBA00023004"/>
    </source>
</evidence>
<dbReference type="Gene3D" id="1.10.569.10">
    <property type="entry name" value="Aldehyde Ferredoxin Oxidoreductase Protein, subunit A, domain 2"/>
    <property type="match status" value="1"/>
</dbReference>
<keyword evidence="11" id="KW-1185">Reference proteome</keyword>
<comment type="caution">
    <text evidence="10">The sequence shown here is derived from an EMBL/GenBank/DDBJ whole genome shotgun (WGS) entry which is preliminary data.</text>
</comment>
<comment type="cofactor">
    <cofactor evidence="1">
        <name>[4Fe-4S] cluster</name>
        <dbReference type="ChEBI" id="CHEBI:49883"/>
    </cofactor>
</comment>
<dbReference type="InterPro" id="IPR001203">
    <property type="entry name" value="OxRdtase_Ald_Fedxn_C"/>
</dbReference>
<dbReference type="SUPFAM" id="SSF56228">
    <property type="entry name" value="Aldehyde ferredoxin oxidoreductase, N-terminal domain"/>
    <property type="match status" value="1"/>
</dbReference>
<name>A0ABS4D3W3_9CHLR</name>
<comment type="similarity">
    <text evidence="2">Belongs to the AOR/FOR family.</text>
</comment>
<dbReference type="InterPro" id="IPR013985">
    <property type="entry name" value="Ald_Fedxn_OxRdtase_dom3"/>
</dbReference>
<keyword evidence="5" id="KW-0560">Oxidoreductase</keyword>
<feature type="domain" description="Aldehyde ferredoxin oxidoreductase N-terminal" evidence="9">
    <location>
        <begin position="5"/>
        <end position="207"/>
    </location>
</feature>
<dbReference type="InterPro" id="IPR036503">
    <property type="entry name" value="Ald_Fedxn_OxRdtase_N_sf"/>
</dbReference>
<evidence type="ECO:0000256" key="2">
    <source>
        <dbReference type="ARBA" id="ARBA00011032"/>
    </source>
</evidence>
<dbReference type="EMBL" id="SIJK02000001">
    <property type="protein sequence ID" value="MBP1464122.1"/>
    <property type="molecule type" value="Genomic_DNA"/>
</dbReference>
<evidence type="ECO:0000256" key="4">
    <source>
        <dbReference type="ARBA" id="ARBA00022723"/>
    </source>
</evidence>
<protein>
    <submittedName>
        <fullName evidence="10">Aldehyde ferredoxin oxidoreductase family protein</fullName>
    </submittedName>
</protein>
<dbReference type="PANTHER" id="PTHR30038:SF0">
    <property type="entry name" value="TUNGSTEN-CONTAINING ALDEHYDE FERREDOXIN OXIDOREDUCTASE"/>
    <property type="match status" value="1"/>
</dbReference>
<dbReference type="Pfam" id="PF01314">
    <property type="entry name" value="AFOR_C"/>
    <property type="match status" value="1"/>
</dbReference>
<evidence type="ECO:0000256" key="3">
    <source>
        <dbReference type="ARBA" id="ARBA00022485"/>
    </source>
</evidence>
<dbReference type="InterPro" id="IPR013984">
    <property type="entry name" value="Ald_Fedxn_OxRdtase_dom2"/>
</dbReference>
<organism evidence="10 11">
    <name type="scientific">Candidatus Chloroploca mongolica</name>
    <dbReference type="NCBI Taxonomy" id="2528176"/>
    <lineage>
        <taxon>Bacteria</taxon>
        <taxon>Bacillati</taxon>
        <taxon>Chloroflexota</taxon>
        <taxon>Chloroflexia</taxon>
        <taxon>Chloroflexales</taxon>
        <taxon>Chloroflexineae</taxon>
        <taxon>Oscillochloridaceae</taxon>
        <taxon>Candidatus Chloroploca</taxon>
    </lineage>
</organism>
<dbReference type="SMART" id="SM00790">
    <property type="entry name" value="AFOR_N"/>
    <property type="match status" value="1"/>
</dbReference>
<dbReference type="InterPro" id="IPR013983">
    <property type="entry name" value="Ald_Fedxn_OxRdtase_N"/>
</dbReference>
<dbReference type="InterPro" id="IPR036021">
    <property type="entry name" value="Tungsten_al_ferr_oxy-like_C"/>
</dbReference>
<dbReference type="InterPro" id="IPR051919">
    <property type="entry name" value="W-dependent_AOR"/>
</dbReference>
<keyword evidence="4" id="KW-0479">Metal-binding</keyword>
<evidence type="ECO:0000313" key="10">
    <source>
        <dbReference type="EMBL" id="MBP1464122.1"/>
    </source>
</evidence>
<dbReference type="SUPFAM" id="SSF48310">
    <property type="entry name" value="Aldehyde ferredoxin oxidoreductase, C-terminal domains"/>
    <property type="match status" value="1"/>
</dbReference>
<evidence type="ECO:0000256" key="5">
    <source>
        <dbReference type="ARBA" id="ARBA00023002"/>
    </source>
</evidence>
<evidence type="ECO:0000256" key="7">
    <source>
        <dbReference type="ARBA" id="ARBA00023014"/>
    </source>
</evidence>
<evidence type="ECO:0000259" key="9">
    <source>
        <dbReference type="SMART" id="SM00790"/>
    </source>
</evidence>
<evidence type="ECO:0000256" key="1">
    <source>
        <dbReference type="ARBA" id="ARBA00001966"/>
    </source>
</evidence>
<accession>A0ABS4D3W3</accession>
<evidence type="ECO:0000313" key="11">
    <source>
        <dbReference type="Proteomes" id="UP001193081"/>
    </source>
</evidence>
<sequence>MLGGFANRIAHVDLTNRTVEYRAIPDDWARLYIGARGLAVRYLFENGPQVEPFSPENMLCFMNGPLTGTDANMSGRQAVVTKSPLTGTVTDSHIGGWSAARMRWAGFDGLVITGKADAPVYLYLENGEVSIRDASDLWGKGIHTVIPMLKERYGEKDLSVMAIGQSGENLIRYAGWVNENDRAAGRGGTGAVGGSKHLKAIVIKAARAIPKADDREAWKLAHKRALATIMDEKNITSPRKGGLSVYGTNVLMNITNTIGALPAFNSQKTSFGNRAELISGEYVNDNILVDNPTCHACPVACKKEVEIKEGPWKGLRMESVEYEPAWAVGANCGLDDINTVAKLIDLCNDHGMDPIELGNVFSCYMECCERGYANGGGPLLWGDAMAMVEMTTKIALRDGVGDILAEGTARVAAHYNHPELSMTVKGQAIPAYDPRGLKGMGIAYATSNRGACHLRAYTPASELGVIPLKTDPLAWKGKGELTKLFQDLHAFSDSLDLCKFSAFAEGAEEYAAQYSAYVGVPFTVEDVLVAGERIYNLERRFNNLAGIAEGSDYLPDRFTKEPSTSPGSEGHVCELDLMLEEYYTARGWVNGVVPEAKLHELQVV</sequence>
<comment type="cofactor">
    <cofactor evidence="8">
        <name>tungstopterin</name>
        <dbReference type="ChEBI" id="CHEBI:30402"/>
    </cofactor>
</comment>
<evidence type="ECO:0000256" key="8">
    <source>
        <dbReference type="ARBA" id="ARBA00049934"/>
    </source>
</evidence>
<keyword evidence="6" id="KW-0408">Iron</keyword>
<dbReference type="Pfam" id="PF02730">
    <property type="entry name" value="AFOR_N"/>
    <property type="match status" value="1"/>
</dbReference>
<dbReference type="PANTHER" id="PTHR30038">
    <property type="entry name" value="ALDEHYDE FERREDOXIN OXIDOREDUCTASE"/>
    <property type="match status" value="1"/>
</dbReference>
<keyword evidence="7" id="KW-0411">Iron-sulfur</keyword>